<dbReference type="Proteomes" id="UP001055658">
    <property type="component" value="Chromosome"/>
</dbReference>
<protein>
    <submittedName>
        <fullName evidence="2">CbrC family protein</fullName>
    </submittedName>
</protein>
<comment type="similarity">
    <text evidence="1">Belongs to the UPF0167 family.</text>
</comment>
<proteinExistence type="inferred from homology"/>
<dbReference type="Pfam" id="PF03691">
    <property type="entry name" value="UPF0167"/>
    <property type="match status" value="1"/>
</dbReference>
<accession>A0ABY4V695</accession>
<name>A0ABY4V695_9GAMM</name>
<keyword evidence="3" id="KW-1185">Reference proteome</keyword>
<evidence type="ECO:0000256" key="1">
    <source>
        <dbReference type="ARBA" id="ARBA00008525"/>
    </source>
</evidence>
<dbReference type="RefSeq" id="WP_252081890.1">
    <property type="nucleotide sequence ID" value="NZ_CP092418.1"/>
</dbReference>
<gene>
    <name evidence="2" type="ORF">MJO52_11950</name>
</gene>
<dbReference type="EMBL" id="CP092418">
    <property type="protein sequence ID" value="USD19796.1"/>
    <property type="molecule type" value="Genomic_DNA"/>
</dbReference>
<sequence length="180" mass="20066">MNLPEFKYHPDPIKTGSVVKSDTECECCGEVKGYIYTGPILSEEELDDCICPWCIADGRAHEEFDAEFTDFDCIGDYGSWDNVPEHVKEVIAFKTPGFSGWQQERWWTHCGDAAIFLGAAGNAEIKEFGSMLINQLKQESGYSDEQWESYLSALSKDGSPTAYVFKCSKCGELGGYSDCD</sequence>
<evidence type="ECO:0000313" key="2">
    <source>
        <dbReference type="EMBL" id="USD19796.1"/>
    </source>
</evidence>
<dbReference type="InterPro" id="IPR005363">
    <property type="entry name" value="UPF0167"/>
</dbReference>
<evidence type="ECO:0000313" key="3">
    <source>
        <dbReference type="Proteomes" id="UP001055658"/>
    </source>
</evidence>
<reference evidence="2" key="1">
    <citation type="submission" date="2022-02" db="EMBL/GenBank/DDBJ databases">
        <title>Coral-associated bacteria.</title>
        <authorList>
            <person name="Tang K."/>
            <person name="Wang X."/>
        </authorList>
    </citation>
    <scope>NUCLEOTIDE SEQUENCE</scope>
    <source>
        <strain evidence="2">SCSIO 43006</strain>
    </source>
</reference>
<organism evidence="2 3">
    <name type="scientific">Microbulbifer variabilis</name>
    <dbReference type="NCBI Taxonomy" id="266805"/>
    <lineage>
        <taxon>Bacteria</taxon>
        <taxon>Pseudomonadati</taxon>
        <taxon>Pseudomonadota</taxon>
        <taxon>Gammaproteobacteria</taxon>
        <taxon>Cellvibrionales</taxon>
        <taxon>Microbulbiferaceae</taxon>
        <taxon>Microbulbifer</taxon>
    </lineage>
</organism>